<evidence type="ECO:0000256" key="2">
    <source>
        <dbReference type="SAM" id="Phobius"/>
    </source>
</evidence>
<evidence type="ECO:0000259" key="3">
    <source>
        <dbReference type="PROSITE" id="PS51123"/>
    </source>
</evidence>
<keyword evidence="2" id="KW-0812">Transmembrane</keyword>
<accession>A0ABY2TT23</accession>
<dbReference type="PANTHER" id="PTHR30329:SF21">
    <property type="entry name" value="LIPOPROTEIN YIAD-RELATED"/>
    <property type="match status" value="1"/>
</dbReference>
<dbReference type="InterPro" id="IPR006665">
    <property type="entry name" value="OmpA-like"/>
</dbReference>
<sequence length="201" mass="24446">MRKKIIFFIFFVIEAFYLVSCIRLFTPEERLRFRRKPKKECEYNFIIEENQKINLLKQDIGNLILFENEIYYDIGETQYKNNDTYNYILNEVINFMQNNQNAILIIEGHADTLAYKSKKVNYMISVNRALIAKDYIIKYIDEERVKTYAYSDLKPRYDTNTDRNRRVDFIALKCMQEFEEYDNFYSNYMTDFLIEIGITNR</sequence>
<name>A0ABY2TT23_9SPIR</name>
<dbReference type="Proteomes" id="UP000310168">
    <property type="component" value="Unassembled WGS sequence"/>
</dbReference>
<protein>
    <submittedName>
        <fullName evidence="4">OmpA family protein</fullName>
    </submittedName>
</protein>
<reference evidence="4 5" key="1">
    <citation type="journal article" date="2019" name="Anaerobe">
        <title>Brachyspira catarrhinii sp. nov., an anaerobic intestinal spirochaete isolated from vervet monkeys may have been misidentified as Brachyspira aalborgi in previous studies.</title>
        <authorList>
            <person name="Phillips N.D."/>
            <person name="La T."/>
            <person name="Hampson D.J."/>
        </authorList>
    </citation>
    <scope>NUCLEOTIDE SEQUENCE [LARGE SCALE GENOMIC DNA]</scope>
    <source>
        <strain evidence="4 5">Z12</strain>
    </source>
</reference>
<proteinExistence type="predicted"/>
<evidence type="ECO:0000313" key="5">
    <source>
        <dbReference type="Proteomes" id="UP000310168"/>
    </source>
</evidence>
<keyword evidence="2" id="KW-1133">Transmembrane helix</keyword>
<evidence type="ECO:0000256" key="1">
    <source>
        <dbReference type="PROSITE-ProRule" id="PRU00473"/>
    </source>
</evidence>
<dbReference type="EMBL" id="SJDU01000059">
    <property type="protein sequence ID" value="TKZ35743.1"/>
    <property type="molecule type" value="Genomic_DNA"/>
</dbReference>
<organism evidence="4 5">
    <name type="scientific">Brachyspira catarrhinii</name>
    <dbReference type="NCBI Taxonomy" id="2528966"/>
    <lineage>
        <taxon>Bacteria</taxon>
        <taxon>Pseudomonadati</taxon>
        <taxon>Spirochaetota</taxon>
        <taxon>Spirochaetia</taxon>
        <taxon>Brachyspirales</taxon>
        <taxon>Brachyspiraceae</taxon>
        <taxon>Brachyspira</taxon>
    </lineage>
</organism>
<feature type="transmembrane region" description="Helical" evidence="2">
    <location>
        <begin position="6"/>
        <end position="26"/>
    </location>
</feature>
<feature type="domain" description="OmpA-like" evidence="3">
    <location>
        <begin position="59"/>
        <end position="201"/>
    </location>
</feature>
<evidence type="ECO:0000313" key="4">
    <source>
        <dbReference type="EMBL" id="TKZ35743.1"/>
    </source>
</evidence>
<dbReference type="PANTHER" id="PTHR30329">
    <property type="entry name" value="STATOR ELEMENT OF FLAGELLAR MOTOR COMPLEX"/>
    <property type="match status" value="1"/>
</dbReference>
<gene>
    <name evidence="4" type="ORF">EZH24_03655</name>
</gene>
<dbReference type="InterPro" id="IPR036737">
    <property type="entry name" value="OmpA-like_sf"/>
</dbReference>
<dbReference type="Gene3D" id="3.30.1330.60">
    <property type="entry name" value="OmpA-like domain"/>
    <property type="match status" value="1"/>
</dbReference>
<dbReference type="RefSeq" id="WP_137997772.1">
    <property type="nucleotide sequence ID" value="NZ_SJDU01000059.1"/>
</dbReference>
<dbReference type="PROSITE" id="PS51123">
    <property type="entry name" value="OMPA_2"/>
    <property type="match status" value="1"/>
</dbReference>
<keyword evidence="1 2" id="KW-0472">Membrane</keyword>
<dbReference type="CDD" id="cd07185">
    <property type="entry name" value="OmpA_C-like"/>
    <property type="match status" value="1"/>
</dbReference>
<comment type="caution">
    <text evidence="4">The sequence shown here is derived from an EMBL/GenBank/DDBJ whole genome shotgun (WGS) entry which is preliminary data.</text>
</comment>
<dbReference type="Pfam" id="PF00691">
    <property type="entry name" value="OmpA"/>
    <property type="match status" value="1"/>
</dbReference>
<dbReference type="SUPFAM" id="SSF103088">
    <property type="entry name" value="OmpA-like"/>
    <property type="match status" value="1"/>
</dbReference>
<keyword evidence="5" id="KW-1185">Reference proteome</keyword>
<dbReference type="InterPro" id="IPR050330">
    <property type="entry name" value="Bact_OuterMem_StrucFunc"/>
</dbReference>